<sequence length="84" mass="9333">MDDKPRRDLGGKLALFAFWIFCLYALWAILRYFWVVSAVQPVPGNVHGTFSDKLLDALAGGMVLGAIALILGAVVWYTRPVSHR</sequence>
<keyword evidence="1" id="KW-0812">Transmembrane</keyword>
<evidence type="ECO:0000256" key="1">
    <source>
        <dbReference type="HAMAP-Rule" id="MF_00857"/>
    </source>
</evidence>
<keyword evidence="1" id="KW-0131">Cell cycle</keyword>
<dbReference type="Proteomes" id="UP000078225">
    <property type="component" value="Unassembled WGS sequence"/>
</dbReference>
<keyword evidence="1" id="KW-0132">Cell division</keyword>
<keyword evidence="1" id="KW-0472">Membrane</keyword>
<keyword evidence="1" id="KW-1133">Transmembrane helix</keyword>
<dbReference type="AlphaFoldDB" id="A0A1B7L8V1"/>
<gene>
    <name evidence="1" type="primary">drpB</name>
    <name evidence="2" type="ORF">A9B99_02770</name>
</gene>
<keyword evidence="1" id="KW-0997">Cell inner membrane</keyword>
<accession>A0A1B7L8V1</accession>
<evidence type="ECO:0000313" key="2">
    <source>
        <dbReference type="EMBL" id="OAT78661.1"/>
    </source>
</evidence>
<dbReference type="GO" id="GO:0051301">
    <property type="term" value="P:cell division"/>
    <property type="evidence" value="ECO:0007669"/>
    <property type="project" value="UniProtKB-KW"/>
</dbReference>
<protein>
    <recommendedName>
        <fullName evidence="1">Cell division protein DrpB</fullName>
    </recommendedName>
    <alternativeName>
        <fullName evidence="1">Division ring protein B</fullName>
    </alternativeName>
</protein>
<comment type="similarity">
    <text evidence="1">Belongs to the DrpB family.</text>
</comment>
<dbReference type="RefSeq" id="WP_064594399.1">
    <property type="nucleotide sequence ID" value="NZ_CP134782.1"/>
</dbReference>
<dbReference type="OrthoDB" id="6561718at2"/>
<name>A0A1B7L8V1_9ENTR</name>
<dbReference type="NCBIfam" id="NF038392">
    <property type="entry name" value="div_DrpB_YedR"/>
    <property type="match status" value="1"/>
</dbReference>
<comment type="function">
    <text evidence="1">A non-essential division protein that localizes to the septal ring in low ionic strength medium.</text>
</comment>
<dbReference type="HAMAP" id="MF_00857">
    <property type="entry name" value="DrpB"/>
    <property type="match status" value="1"/>
</dbReference>
<dbReference type="EMBL" id="LYRP01000001">
    <property type="protein sequence ID" value="OAT78661.1"/>
    <property type="molecule type" value="Genomic_DNA"/>
</dbReference>
<proteinExistence type="inferred from homology"/>
<keyword evidence="3" id="KW-1185">Reference proteome</keyword>
<organism evidence="2 3">
    <name type="scientific">Mangrovibacter phragmitis</name>
    <dbReference type="NCBI Taxonomy" id="1691903"/>
    <lineage>
        <taxon>Bacteria</taxon>
        <taxon>Pseudomonadati</taxon>
        <taxon>Pseudomonadota</taxon>
        <taxon>Gammaproteobacteria</taxon>
        <taxon>Enterobacterales</taxon>
        <taxon>Enterobacteriaceae</taxon>
        <taxon>Mangrovibacter</taxon>
    </lineage>
</organism>
<keyword evidence="1" id="KW-1003">Cell membrane</keyword>
<comment type="caution">
    <text evidence="2">The sequence shown here is derived from an EMBL/GenBank/DDBJ whole genome shotgun (WGS) entry which is preliminary data.</text>
</comment>
<dbReference type="GO" id="GO:0005886">
    <property type="term" value="C:plasma membrane"/>
    <property type="evidence" value="ECO:0007669"/>
    <property type="project" value="UniProtKB-SubCell"/>
</dbReference>
<comment type="subcellular location">
    <subcellularLocation>
        <location evidence="1">Cell inner membrane</location>
        <topology evidence="1">Multi-pass membrane protein</topology>
    </subcellularLocation>
    <text evidence="1">Localizes to the septal ring before constriction, only when cells are grown at low ionic strength.</text>
</comment>
<evidence type="ECO:0000313" key="3">
    <source>
        <dbReference type="Proteomes" id="UP000078225"/>
    </source>
</evidence>
<feature type="transmembrane region" description="Helical" evidence="1">
    <location>
        <begin position="54"/>
        <end position="77"/>
    </location>
</feature>
<reference evidence="3" key="1">
    <citation type="submission" date="2016-05" db="EMBL/GenBank/DDBJ databases">
        <authorList>
            <person name="Behera P."/>
            <person name="Vaishampayan P."/>
            <person name="Singh N."/>
            <person name="Raina V."/>
            <person name="Suar M."/>
            <person name="Pattnaik A."/>
            <person name="Rastogi G."/>
        </authorList>
    </citation>
    <scope>NUCLEOTIDE SEQUENCE [LARGE SCALE GENOMIC DNA]</scope>
    <source>
        <strain evidence="3">MP23</strain>
    </source>
</reference>
<feature type="transmembrane region" description="Helical" evidence="1">
    <location>
        <begin position="12"/>
        <end position="34"/>
    </location>
</feature>
<dbReference type="InterPro" id="IPR046385">
    <property type="entry name" value="DrpB"/>
</dbReference>